<reference evidence="1" key="1">
    <citation type="submission" date="2014-05" db="EMBL/GenBank/DDBJ databases">
        <title>The transcriptome of the halophilic microalga Tetraselmis sp. GSL018 isolated from the Great Salt Lake, Utah.</title>
        <authorList>
            <person name="Jinkerson R.E."/>
            <person name="D'Adamo S."/>
            <person name="Posewitz M.C."/>
        </authorList>
    </citation>
    <scope>NUCLEOTIDE SEQUENCE</scope>
    <source>
        <strain evidence="1">GSL018</strain>
    </source>
</reference>
<dbReference type="AlphaFoldDB" id="A0A061RXT1"/>
<protein>
    <submittedName>
        <fullName evidence="1">Uncharacterized protein</fullName>
    </submittedName>
</protein>
<evidence type="ECO:0000313" key="1">
    <source>
        <dbReference type="EMBL" id="JAC77687.1"/>
    </source>
</evidence>
<accession>A0A061RXT1</accession>
<gene>
    <name evidence="1" type="ORF">TSPGSL018_17041</name>
</gene>
<organism evidence="1">
    <name type="scientific">Tetraselmis sp. GSL018</name>
    <dbReference type="NCBI Taxonomy" id="582737"/>
    <lineage>
        <taxon>Eukaryota</taxon>
        <taxon>Viridiplantae</taxon>
        <taxon>Chlorophyta</taxon>
        <taxon>core chlorophytes</taxon>
        <taxon>Chlorodendrophyceae</taxon>
        <taxon>Chlorodendrales</taxon>
        <taxon>Chlorodendraceae</taxon>
        <taxon>Tetraselmis</taxon>
    </lineage>
</organism>
<sequence length="320" mass="37247">MTVNCFICSWRKSKVQDVNCKTERQPDLKVRGRWLQDLFPEGYIFRPERYPDQREWDMVMTNNPGWSYRVEASSTVTCFSSCFELGALTYDAAHALAKILSVRDPELREIEAVTRGFRLYATLLGVCLAEIQHVVHKADRLGYEFYYGSGANSEKTNLLKNFLDPAIYELNDHQLQLSVEMQMWTVEPRQLTRDSLARVLNRLELTRKTALDLVLVLIHDLNFHVRKNFTQKETWKVIKDRIPWEKVNDFPKYRGRRFRVLTSLVAGIPKSERAIRLRSLVPAPFPLPIPLILLVCDIFHRRYFEAPLQRVIVAGEGSST</sequence>
<dbReference type="EMBL" id="GBEZ01007802">
    <property type="protein sequence ID" value="JAC77687.1"/>
    <property type="molecule type" value="Transcribed_RNA"/>
</dbReference>
<name>A0A061RXT1_9CHLO</name>
<proteinExistence type="predicted"/>